<organism evidence="5">
    <name type="scientific">Tabanus bromius</name>
    <name type="common">Band-eyed brown horse fly</name>
    <dbReference type="NCBI Taxonomy" id="304241"/>
    <lineage>
        <taxon>Eukaryota</taxon>
        <taxon>Metazoa</taxon>
        <taxon>Ecdysozoa</taxon>
        <taxon>Arthropoda</taxon>
        <taxon>Hexapoda</taxon>
        <taxon>Insecta</taxon>
        <taxon>Pterygota</taxon>
        <taxon>Neoptera</taxon>
        <taxon>Endopterygota</taxon>
        <taxon>Diptera</taxon>
        <taxon>Brachycera</taxon>
        <taxon>Tabanomorpha</taxon>
        <taxon>Tabanoidea</taxon>
        <taxon>Tabanidae</taxon>
        <taxon>Tabanus</taxon>
    </lineage>
</organism>
<name>A0A0K8TN05_TABBR</name>
<comment type="similarity">
    <text evidence="4">Belongs to the BRAT1 family.</text>
</comment>
<reference evidence="5" key="1">
    <citation type="journal article" date="2015" name="Insect Biochem. Mol. Biol.">
        <title>An insight into the sialome of the horse fly, Tabanus bromius.</title>
        <authorList>
            <person name="Ribeiro J.M."/>
            <person name="Kazimirova M."/>
            <person name="Takac P."/>
            <person name="Andersen J.F."/>
            <person name="Francischetti I.M."/>
        </authorList>
    </citation>
    <scope>NUCLEOTIDE SEQUENCE</scope>
</reference>
<evidence type="ECO:0000313" key="5">
    <source>
        <dbReference type="EMBL" id="JAI15516.1"/>
    </source>
</evidence>
<dbReference type="Pfam" id="PF02985">
    <property type="entry name" value="HEAT"/>
    <property type="match status" value="1"/>
</dbReference>
<accession>A0A0K8TN05</accession>
<dbReference type="InterPro" id="IPR016024">
    <property type="entry name" value="ARM-type_fold"/>
</dbReference>
<evidence type="ECO:0000256" key="4">
    <source>
        <dbReference type="ARBA" id="ARBA00061308"/>
    </source>
</evidence>
<dbReference type="GO" id="GO:0008283">
    <property type="term" value="P:cell population proliferation"/>
    <property type="evidence" value="ECO:0007669"/>
    <property type="project" value="InterPro"/>
</dbReference>
<comment type="subcellular location">
    <subcellularLocation>
        <location evidence="1">Cytoplasm</location>
    </subcellularLocation>
</comment>
<dbReference type="AlphaFoldDB" id="A0A0K8TN05"/>
<evidence type="ECO:0000256" key="2">
    <source>
        <dbReference type="ARBA" id="ARBA00022490"/>
    </source>
</evidence>
<protein>
    <submittedName>
        <fullName evidence="5">Uncharacterized protein</fullName>
    </submittedName>
</protein>
<evidence type="ECO:0000256" key="1">
    <source>
        <dbReference type="ARBA" id="ARBA00004496"/>
    </source>
</evidence>
<dbReference type="PANTHER" id="PTHR21331">
    <property type="entry name" value="BRCA1-ASSOCIATED ATM ACTIVATOR 1"/>
    <property type="match status" value="1"/>
</dbReference>
<dbReference type="Gene3D" id="1.25.10.10">
    <property type="entry name" value="Leucine-rich Repeat Variant"/>
    <property type="match status" value="1"/>
</dbReference>
<dbReference type="SUPFAM" id="SSF48371">
    <property type="entry name" value="ARM repeat"/>
    <property type="match status" value="1"/>
</dbReference>
<dbReference type="GO" id="GO:0006974">
    <property type="term" value="P:DNA damage response"/>
    <property type="evidence" value="ECO:0007669"/>
    <property type="project" value="InterPro"/>
</dbReference>
<dbReference type="InterPro" id="IPR000357">
    <property type="entry name" value="HEAT"/>
</dbReference>
<proteinExistence type="evidence at transcript level"/>
<dbReference type="PANTHER" id="PTHR21331:SF2">
    <property type="entry name" value="BRCA1-ASSOCIATED ATM ACTIVATOR 1"/>
    <property type="match status" value="1"/>
</dbReference>
<keyword evidence="2" id="KW-0963">Cytoplasm</keyword>
<dbReference type="EMBL" id="GDAI01002087">
    <property type="protein sequence ID" value="JAI15516.1"/>
    <property type="molecule type" value="mRNA"/>
</dbReference>
<sequence length="952" mass="109833">MENEEQIKEKLQKVFKGFLKPSYTLNNDVYLEMLITHLSGKGEKDYSGLLTAPFVIDWIEEYLVYVQDAEPEKINPHVTSFMLKLFAQLIRNEWLLMAIKDRQLVDKFNTFVQKYNESFSPTVKLGHVHFLAAIAKHSLGLGVIKRTEAWRIIVDYCQKNQTIYVVRDAMELIYDILYRFTNKINDEQLCVEILGEIMRPITENVFDQNSNTVLVDDTELQRKLSPTMNLLCFILQKTIESEAKTKIVHYLDNNFKLEVNLWKLTDMTQNHQFLGKILKLCTHLNYAKLVYEKLHSNSIPSHDFNQFGVNFFNLMKFCIVRRSSANVLMVAELNHILWKKLGSRAPEEIQIENERVVFENQLITFQILPLLFVCKNQNKQKSELLDNYVMKLLTINCEHTLRVGYAFRDTLYECPDIVADLAYKSIHGILSMEKILHKDRAVIVFQAMAYALKEFVPEARCSQKENKNEQIYSDLLVKTPNLLSAVLVGLHTLINRYRITWKESIESTCLSNFTLVLLQNPNLSSQLAVQAIKLTQISIEHFLSPNLALLVDSLKGSGMENLGPMIMKRLHDNSWEVRDSALELVASVTSISRLKFPAFQQHLLDHGICPVVFSMAQNDSEPYVRASAFKCLDQMIMINVLWDNIFCNMDIITLALNAVYTEPESVVRRDAALLVCNIYEHRKLNNYNMDMLYSTFAYSAVNDLDWEVKKNSLFFWKCVICKLFTNQGVIDGNFPSVTFSKENKKIVNLTEKEIMLRMKKVFYELSLRGCLGVLLECLKDECDLEVVKAAVAIIKKLKHFINKYDYIKVIEMVSVQSNNSSVDMEVNSSSDVPMSCSNNSNVGNNIPDHSEISDNIIDSILDSHDINLLAANYELRMQSEQNSVPEKIDETYYQKFATVKPEDFLRKTQNIDLDKLIQTKTDWISNTDSFESLLDDMLFSIKTLDVNDADCY</sequence>
<evidence type="ECO:0000256" key="3">
    <source>
        <dbReference type="ARBA" id="ARBA00022737"/>
    </source>
</evidence>
<feature type="non-terminal residue" evidence="5">
    <location>
        <position position="952"/>
    </location>
</feature>
<dbReference type="GO" id="GO:0005737">
    <property type="term" value="C:cytoplasm"/>
    <property type="evidence" value="ECO:0007669"/>
    <property type="project" value="UniProtKB-SubCell"/>
</dbReference>
<dbReference type="InterPro" id="IPR038904">
    <property type="entry name" value="BRAT1"/>
</dbReference>
<keyword evidence="3" id="KW-0677">Repeat</keyword>
<dbReference type="InterPro" id="IPR011989">
    <property type="entry name" value="ARM-like"/>
</dbReference>
<dbReference type="GO" id="GO:0005634">
    <property type="term" value="C:nucleus"/>
    <property type="evidence" value="ECO:0007669"/>
    <property type="project" value="TreeGrafter"/>
</dbReference>